<dbReference type="AlphaFoldDB" id="A0A9X1F232"/>
<evidence type="ECO:0000313" key="2">
    <source>
        <dbReference type="Proteomes" id="UP001138681"/>
    </source>
</evidence>
<gene>
    <name evidence="1" type="ORF">KCG46_04725</name>
</gene>
<dbReference type="EMBL" id="JAGSPC010000001">
    <property type="protein sequence ID" value="MBV7258882.1"/>
    <property type="molecule type" value="Genomic_DNA"/>
</dbReference>
<keyword evidence="2" id="KW-1185">Reference proteome</keyword>
<name>A0A9X1F232_9SPHN</name>
<reference evidence="1" key="1">
    <citation type="submission" date="2021-04" db="EMBL/GenBank/DDBJ databases">
        <authorList>
            <person name="Pira H."/>
            <person name="Risdian C."/>
            <person name="Wink J."/>
        </authorList>
    </citation>
    <scope>NUCLEOTIDE SEQUENCE</scope>
    <source>
        <strain evidence="1">WH158</strain>
    </source>
</reference>
<dbReference type="RefSeq" id="WP_218404147.1">
    <property type="nucleotide sequence ID" value="NZ_JAGSPC010000001.1"/>
</dbReference>
<comment type="caution">
    <text evidence="1">The sequence shown here is derived from an EMBL/GenBank/DDBJ whole genome shotgun (WGS) entry which is preliminary data.</text>
</comment>
<sequence>MPVPAEKIIDLAERSGFASELKVASMLSAAGWGVDQSVYYIDKDEGVGRELDLYAYRIDNDISEKPEVHCLINFCIEVKKTQDPFVFFSSKARSHEGGKGWSMFRWSHNVDSAALGYKDIEREKPLSSPDRLARSYAAFKDGKTQQIRSGILSAVKAAIHYTEECDERWSDGSRDICFFLPIVVVDGDLFECYFETGSPHLQTKQVHSLVYQQNYISPHYGKISNSVLVYTMKGFTEALEDYANWGQDILETLQSSRSKVVKAGISRGGVSKSADIQRER</sequence>
<evidence type="ECO:0000313" key="1">
    <source>
        <dbReference type="EMBL" id="MBV7258882.1"/>
    </source>
</evidence>
<accession>A0A9X1F232</accession>
<dbReference type="Proteomes" id="UP001138681">
    <property type="component" value="Unassembled WGS sequence"/>
</dbReference>
<protein>
    <submittedName>
        <fullName evidence="1">Uncharacterized protein</fullName>
    </submittedName>
</protein>
<proteinExistence type="predicted"/>
<organism evidence="1 2">
    <name type="scientific">Erythrobacter crassostreae</name>
    <dbReference type="NCBI Taxonomy" id="2828328"/>
    <lineage>
        <taxon>Bacteria</taxon>
        <taxon>Pseudomonadati</taxon>
        <taxon>Pseudomonadota</taxon>
        <taxon>Alphaproteobacteria</taxon>
        <taxon>Sphingomonadales</taxon>
        <taxon>Erythrobacteraceae</taxon>
        <taxon>Erythrobacter/Porphyrobacter group</taxon>
        <taxon>Erythrobacter</taxon>
    </lineage>
</organism>